<dbReference type="InterPro" id="IPR051544">
    <property type="entry name" value="TPS_OM_transporter"/>
</dbReference>
<evidence type="ECO:0000313" key="2">
    <source>
        <dbReference type="EMBL" id="AVY95532.1"/>
    </source>
</evidence>
<feature type="domain" description="Haemolysin activator HlyB C-terminal" evidence="1">
    <location>
        <begin position="2"/>
        <end position="161"/>
    </location>
</feature>
<dbReference type="GO" id="GO:0046819">
    <property type="term" value="P:protein secretion by the type V secretion system"/>
    <property type="evidence" value="ECO:0007669"/>
    <property type="project" value="TreeGrafter"/>
</dbReference>
<organism evidence="2 3">
    <name type="scientific">Microvirgula aerodenitrificans</name>
    <dbReference type="NCBI Taxonomy" id="57480"/>
    <lineage>
        <taxon>Bacteria</taxon>
        <taxon>Pseudomonadati</taxon>
        <taxon>Pseudomonadota</taxon>
        <taxon>Betaproteobacteria</taxon>
        <taxon>Neisseriales</taxon>
        <taxon>Aquaspirillaceae</taxon>
        <taxon>Microvirgula</taxon>
    </lineage>
</organism>
<proteinExistence type="predicted"/>
<reference evidence="2 3" key="1">
    <citation type="submission" date="2018-04" db="EMBL/GenBank/DDBJ databases">
        <title>Denitrifier Microvirgula.</title>
        <authorList>
            <person name="Anderson E."/>
            <person name="Jang J."/>
            <person name="Ishii S."/>
        </authorList>
    </citation>
    <scope>NUCLEOTIDE SEQUENCE [LARGE SCALE GENOMIC DNA]</scope>
    <source>
        <strain evidence="2 3">BE2.4</strain>
    </source>
</reference>
<dbReference type="Proteomes" id="UP000244173">
    <property type="component" value="Chromosome"/>
</dbReference>
<dbReference type="PANTHER" id="PTHR34597">
    <property type="entry name" value="SLR1661 PROTEIN"/>
    <property type="match status" value="1"/>
</dbReference>
<protein>
    <recommendedName>
        <fullName evidence="1">Haemolysin activator HlyB C-terminal domain-containing protein</fullName>
    </recommendedName>
</protein>
<dbReference type="GO" id="GO:0098046">
    <property type="term" value="C:type V protein secretion system complex"/>
    <property type="evidence" value="ECO:0007669"/>
    <property type="project" value="TreeGrafter"/>
</dbReference>
<dbReference type="GO" id="GO:0008320">
    <property type="term" value="F:protein transmembrane transporter activity"/>
    <property type="evidence" value="ECO:0007669"/>
    <property type="project" value="TreeGrafter"/>
</dbReference>
<dbReference type="KEGG" id="maer:DAI18_16865"/>
<evidence type="ECO:0000259" key="1">
    <source>
        <dbReference type="Pfam" id="PF03865"/>
    </source>
</evidence>
<gene>
    <name evidence="2" type="ORF">DAI18_16865</name>
</gene>
<sequence>MAGWEAGLNQRVFIGPATLDASLGYRRGTGAMGAIPAPEEGFGEGTSRLALISADAQLTLPFTAGPLSLRYGGTWRAQWNRTPLVPQDRFSIGGRYSVRGFDGEMSLSAERGWLLRNDLGVMLGQSGQELYLGLDYGRVGGPSTRQLVGTSLAGAVLGLRGAFYRLNYDLFAGQALRQPDGFLTAQTTAGFNLTLAY</sequence>
<evidence type="ECO:0000313" key="3">
    <source>
        <dbReference type="Proteomes" id="UP000244173"/>
    </source>
</evidence>
<dbReference type="PANTHER" id="PTHR34597:SF3">
    <property type="entry name" value="OUTER MEMBRANE TRANSPORTER CDIB"/>
    <property type="match status" value="1"/>
</dbReference>
<name>A0A2S0PDW4_9NEIS</name>
<keyword evidence="3" id="KW-1185">Reference proteome</keyword>
<dbReference type="Pfam" id="PF03865">
    <property type="entry name" value="ShlB"/>
    <property type="match status" value="1"/>
</dbReference>
<dbReference type="AlphaFoldDB" id="A0A2S0PDW4"/>
<dbReference type="Gene3D" id="2.40.160.50">
    <property type="entry name" value="membrane protein fhac: a member of the omp85/tpsb transporter family"/>
    <property type="match status" value="1"/>
</dbReference>
<dbReference type="EMBL" id="CP028519">
    <property type="protein sequence ID" value="AVY95532.1"/>
    <property type="molecule type" value="Genomic_DNA"/>
</dbReference>
<accession>A0A2S0PDW4</accession>
<dbReference type="InterPro" id="IPR005565">
    <property type="entry name" value="Hemolysn_activator_HlyB_C"/>
</dbReference>